<reference evidence="9 10" key="1">
    <citation type="journal article" date="2018" name="PLoS ONE">
        <title>The draft genome of Kipferlia bialata reveals reductive genome evolution in fornicate parasites.</title>
        <authorList>
            <person name="Tanifuji G."/>
            <person name="Takabayashi S."/>
            <person name="Kume K."/>
            <person name="Takagi M."/>
            <person name="Nakayama T."/>
            <person name="Kamikawa R."/>
            <person name="Inagaki Y."/>
            <person name="Hashimoto T."/>
        </authorList>
    </citation>
    <scope>NUCLEOTIDE SEQUENCE [LARGE SCALE GENOMIC DNA]</scope>
    <source>
        <strain evidence="9">NY0173</strain>
    </source>
</reference>
<dbReference type="InterPro" id="IPR036322">
    <property type="entry name" value="WD40_repeat_dom_sf"/>
</dbReference>
<feature type="compositionally biased region" description="Gly residues" evidence="8">
    <location>
        <begin position="639"/>
        <end position="648"/>
    </location>
</feature>
<keyword evidence="2" id="KW-0690">Ribosome biogenesis</keyword>
<dbReference type="Gene3D" id="2.130.10.10">
    <property type="entry name" value="YVTN repeat-like/Quinoprotein amine dehydrogenase"/>
    <property type="match status" value="1"/>
</dbReference>
<dbReference type="OrthoDB" id="2148418at2759"/>
<dbReference type="GO" id="GO:0006364">
    <property type="term" value="P:rRNA processing"/>
    <property type="evidence" value="ECO:0007669"/>
    <property type="project" value="UniProtKB-KW"/>
</dbReference>
<feature type="compositionally biased region" description="Gly residues" evidence="8">
    <location>
        <begin position="514"/>
        <end position="523"/>
    </location>
</feature>
<keyword evidence="5" id="KW-0677">Repeat</keyword>
<dbReference type="GO" id="GO:0045943">
    <property type="term" value="P:positive regulation of transcription by RNA polymerase I"/>
    <property type="evidence" value="ECO:0007669"/>
    <property type="project" value="InterPro"/>
</dbReference>
<comment type="subcellular location">
    <subcellularLocation>
        <location evidence="1">Nucleus</location>
        <location evidence="1">Nucleolus</location>
    </subcellularLocation>
</comment>
<dbReference type="GO" id="GO:2000234">
    <property type="term" value="P:positive regulation of rRNA processing"/>
    <property type="evidence" value="ECO:0007669"/>
    <property type="project" value="TreeGrafter"/>
</dbReference>
<evidence type="ECO:0000256" key="5">
    <source>
        <dbReference type="ARBA" id="ARBA00022737"/>
    </source>
</evidence>
<protein>
    <submittedName>
        <fullName evidence="9">Uncharacterized protein</fullName>
    </submittedName>
</protein>
<feature type="compositionally biased region" description="Basic and acidic residues" evidence="8">
    <location>
        <begin position="1238"/>
        <end position="1292"/>
    </location>
</feature>
<feature type="compositionally biased region" description="Basic and acidic residues" evidence="8">
    <location>
        <begin position="1373"/>
        <end position="1388"/>
    </location>
</feature>
<feature type="compositionally biased region" description="Pro residues" evidence="8">
    <location>
        <begin position="1300"/>
        <end position="1309"/>
    </location>
</feature>
<feature type="compositionally biased region" description="Low complexity" evidence="8">
    <location>
        <begin position="1044"/>
        <end position="1069"/>
    </location>
</feature>
<feature type="compositionally biased region" description="Basic residues" evidence="8">
    <location>
        <begin position="387"/>
        <end position="399"/>
    </location>
</feature>
<feature type="region of interest" description="Disordered" evidence="8">
    <location>
        <begin position="1415"/>
        <end position="1473"/>
    </location>
</feature>
<sequence>MIGGVLSGRPIFSPTAAEVFVAMGSSIVVIGTTTSLELYRLTDHTSPIVWLSFVPHSTTQILSLDASGVAKLWDVIARECITTIQTRAGCQLVFDPDQPAHILAVHCGYVESEKKEKKKKKGHKEKALFVSRYHLSTGDEEVLATFPSHHTLTVSHCVYHDHHLFLVGAAKWLGVYAIEQSHIALYRTELPPTCVCVSGGRVCIGDMGGRVLVLTSPSMLSLPPATMPLRSGPALSLYIYYSIVFWINVCNLERALYYLDRALKLAAPATSAPTHLNLCAVLSATGKHSEAYRHAACAVQILREQFDSEDPLPVGAAKPGEVLPAAYHNLGVEQEFLGYRDAAAQSYLDGYRVAVQMLGPAHHMALVLQRALSELRDPTQGSVPPPSRKKGKVKRKVTRQRPVSSRGRGTKASTRRPASAKRRRPASASARKNTRHLSATSVARERQGVGRGARSRRPRAQSALSDISDISMIESQLQTERNTRMSSQYEGQMQQTQGGYGQARLPPESMSGVSMGGTLGGTMGVNSGPYQSDQAGLNGMSFADRSYNAGAQAQGQGGYGNPPPYGGPDPRAPTQPQGYPQGMGTQPPQPSPLGATGPYAHSPQSTGLPSGLDSFVASQLQSPSGLYQSQGPGAQDQTGGTGGTGGSVRGVDSPYGVKQAALLAQNSPLHPGSTRDPRGSFDGRDAQMRQATANAAPVPSPHGTYPDAQLMTSPAPGRDIDSASVQTEGARGRLSATTPPRSRQSGAASAAAASPAALASPATDPLESLEVSPGVAGVRASSAAALSHKSSSKRYDGRFVDSQLRRVHTSQDGEALSVTGSLSGMGETDTPDGPLPPGTPVKDREGEREREPKGTGGVDADVLRGIEESSLEEKGEREKGRSRPPSVSAKKGPSRQSSRQGSRQASRQASRPGSRDLSRQSSRQSRQSSRQSGAVPLKGGRPVSSRASVTSQAEEAEREREREREIERAEEEEERSARVAVLVARRSQSSMDMYRDRAQRERAKKRERERESRRQRAIEDAEERARDRAAEAERLAAVALLERTEASEASSPAAPALSLPASAPESPLSTVEGRPRLSVSACPIDHATRVEGVQGEREGESGGDVPRVGSVAVLELTVERESQQGSAPHSPLGSEGDATREDVVSTPQVFAQPDRSTLPTPTASPPATHPTRADGEAVATGGCSEGGTELAECPVSPVLRGRESGGAGEAGEYVSLSERMQSVALRSVETETEMDTEAMERERAVERERQAREDEERQRERDRESMERHQREALLAKEREMEMEREREETRRLPPRVSAPLPPAPPPSYTRPHTASTVNPSLSLSLSDSRSHPLASRSALSLSSPKPSQSSTDALSHPATPLSLSEPGASSNARRDRGERADSVRDDGGMGSSALYMGGGMTSSNSSLSLSVFGSQGGAGAFGGTSAPPLEDRGSMGERGEARGRPGRSVVSSAADAPPTLSTHTGVTGMGVPSRHRLQVEGLTNRLASAAEGTDSLGASTTSLLGSLISHERERERATGSRSRPSSARRPQDRGPPVSGARRERPSSAGQRTTSIAYGSAAFGIGTAKSPLMQSLRESRAQLDRGRHTQAQDVEVSSVSSQYGHIEMEYAQPQPHAQNPARSDPVSYRSLDTSRVGGGSLSARGRASGYHASSGPSISMSGSGADLGAGVSDDRMQAALNAATQRLQNWHG</sequence>
<comment type="caution">
    <text evidence="9">The sequence shown here is derived from an EMBL/GenBank/DDBJ whole genome shotgun (WGS) entry which is preliminary data.</text>
</comment>
<dbReference type="InterPro" id="IPR011990">
    <property type="entry name" value="TPR-like_helical_dom_sf"/>
</dbReference>
<feature type="compositionally biased region" description="Basic and acidic residues" evidence="8">
    <location>
        <begin position="955"/>
        <end position="967"/>
    </location>
</feature>
<feature type="compositionally biased region" description="Basic and acidic residues" evidence="8">
    <location>
        <begin position="841"/>
        <end position="853"/>
    </location>
</feature>
<name>A0A9K3GEX5_9EUKA</name>
<proteinExistence type="predicted"/>
<feature type="region of interest" description="Disordered" evidence="8">
    <location>
        <begin position="1044"/>
        <end position="1401"/>
    </location>
</feature>
<dbReference type="InterPro" id="IPR001680">
    <property type="entry name" value="WD40_rpt"/>
</dbReference>
<keyword evidence="10" id="KW-1185">Reference proteome</keyword>
<gene>
    <name evidence="9" type="ORF">KIPB_002392</name>
</gene>
<feature type="compositionally biased region" description="Pro residues" evidence="8">
    <location>
        <begin position="561"/>
        <end position="573"/>
    </location>
</feature>
<feature type="compositionally biased region" description="Polar residues" evidence="8">
    <location>
        <begin position="574"/>
        <end position="586"/>
    </location>
</feature>
<evidence type="ECO:0000256" key="2">
    <source>
        <dbReference type="ARBA" id="ARBA00022517"/>
    </source>
</evidence>
<feature type="region of interest" description="Disordered" evidence="8">
    <location>
        <begin position="376"/>
        <end position="532"/>
    </location>
</feature>
<keyword evidence="6" id="KW-0804">Transcription</keyword>
<organism evidence="9 10">
    <name type="scientific">Kipferlia bialata</name>
    <dbReference type="NCBI Taxonomy" id="797122"/>
    <lineage>
        <taxon>Eukaryota</taxon>
        <taxon>Metamonada</taxon>
        <taxon>Carpediemonas-like organisms</taxon>
        <taxon>Kipferlia</taxon>
    </lineage>
</organism>
<feature type="compositionally biased region" description="Low complexity" evidence="8">
    <location>
        <begin position="771"/>
        <end position="789"/>
    </location>
</feature>
<dbReference type="SUPFAM" id="SSF48452">
    <property type="entry name" value="TPR-like"/>
    <property type="match status" value="1"/>
</dbReference>
<feature type="compositionally biased region" description="Low complexity" evidence="8">
    <location>
        <begin position="747"/>
        <end position="762"/>
    </location>
</feature>
<keyword evidence="4" id="KW-0853">WD repeat</keyword>
<evidence type="ECO:0000256" key="3">
    <source>
        <dbReference type="ARBA" id="ARBA00022552"/>
    </source>
</evidence>
<feature type="compositionally biased region" description="Polar residues" evidence="8">
    <location>
        <begin position="735"/>
        <end position="746"/>
    </location>
</feature>
<dbReference type="InterPro" id="IPR015943">
    <property type="entry name" value="WD40/YVTN_repeat-like_dom_sf"/>
</dbReference>
<feature type="compositionally biased region" description="Polar residues" evidence="8">
    <location>
        <begin position="473"/>
        <end position="487"/>
    </location>
</feature>
<feature type="compositionally biased region" description="Basic and acidic residues" evidence="8">
    <location>
        <begin position="673"/>
        <end position="687"/>
    </location>
</feature>
<accession>A0A9K3GEX5</accession>
<feature type="compositionally biased region" description="Basic and acidic residues" evidence="8">
    <location>
        <begin position="1086"/>
        <end position="1100"/>
    </location>
</feature>
<feature type="compositionally biased region" description="Basic and acidic residues" evidence="8">
    <location>
        <begin position="861"/>
        <end position="881"/>
    </location>
</feature>
<dbReference type="Gene3D" id="1.25.40.10">
    <property type="entry name" value="Tetratricopeptide repeat domain"/>
    <property type="match status" value="1"/>
</dbReference>
<dbReference type="InterPro" id="IPR053826">
    <property type="entry name" value="WDR75"/>
</dbReference>
<feature type="compositionally biased region" description="Low complexity" evidence="8">
    <location>
        <begin position="1641"/>
        <end position="1664"/>
    </location>
</feature>
<dbReference type="PANTHER" id="PTHR44215">
    <property type="entry name" value="WD REPEAT-CONTAINING PROTEIN 75"/>
    <property type="match status" value="1"/>
</dbReference>
<dbReference type="Proteomes" id="UP000265618">
    <property type="component" value="Unassembled WGS sequence"/>
</dbReference>
<dbReference type="GO" id="GO:0032040">
    <property type="term" value="C:small-subunit processome"/>
    <property type="evidence" value="ECO:0007669"/>
    <property type="project" value="InterPro"/>
</dbReference>
<evidence type="ECO:0000256" key="8">
    <source>
        <dbReference type="SAM" id="MobiDB-lite"/>
    </source>
</evidence>
<evidence type="ECO:0000313" key="9">
    <source>
        <dbReference type="EMBL" id="GIQ81434.1"/>
    </source>
</evidence>
<feature type="compositionally biased region" description="Low complexity" evidence="8">
    <location>
        <begin position="488"/>
        <end position="497"/>
    </location>
</feature>
<evidence type="ECO:0000313" key="10">
    <source>
        <dbReference type="Proteomes" id="UP000265618"/>
    </source>
</evidence>
<feature type="region of interest" description="Disordered" evidence="8">
    <location>
        <begin position="1506"/>
        <end position="1555"/>
    </location>
</feature>
<dbReference type="SUPFAM" id="SSF50978">
    <property type="entry name" value="WD40 repeat-like"/>
    <property type="match status" value="1"/>
</dbReference>
<feature type="compositionally biased region" description="Polar residues" evidence="8">
    <location>
        <begin position="1311"/>
        <end position="1320"/>
    </location>
</feature>
<feature type="compositionally biased region" description="Low complexity" evidence="8">
    <location>
        <begin position="919"/>
        <end position="932"/>
    </location>
</feature>
<dbReference type="SMART" id="SM00320">
    <property type="entry name" value="WD40"/>
    <property type="match status" value="2"/>
</dbReference>
<evidence type="ECO:0000256" key="7">
    <source>
        <dbReference type="ARBA" id="ARBA00023242"/>
    </source>
</evidence>
<dbReference type="PANTHER" id="PTHR44215:SF1">
    <property type="entry name" value="WD REPEAT-CONTAINING PROTEIN 75"/>
    <property type="match status" value="1"/>
</dbReference>
<feature type="region of interest" description="Disordered" evidence="8">
    <location>
        <begin position="1631"/>
        <end position="1666"/>
    </location>
</feature>
<feature type="compositionally biased region" description="Polar residues" evidence="8">
    <location>
        <begin position="616"/>
        <end position="629"/>
    </location>
</feature>
<feature type="compositionally biased region" description="Basic and acidic residues" evidence="8">
    <location>
        <begin position="993"/>
        <end position="1026"/>
    </location>
</feature>
<feature type="compositionally biased region" description="Basic and acidic residues" evidence="8">
    <location>
        <begin position="1430"/>
        <end position="1444"/>
    </location>
</feature>
<keyword evidence="7" id="KW-0539">Nucleus</keyword>
<feature type="compositionally biased region" description="Low complexity" evidence="8">
    <location>
        <begin position="1321"/>
        <end position="1351"/>
    </location>
</feature>
<evidence type="ECO:0000256" key="6">
    <source>
        <dbReference type="ARBA" id="ARBA00023163"/>
    </source>
</evidence>
<evidence type="ECO:0000256" key="4">
    <source>
        <dbReference type="ARBA" id="ARBA00022574"/>
    </source>
</evidence>
<feature type="region of interest" description="Disordered" evidence="8">
    <location>
        <begin position="550"/>
        <end position="1026"/>
    </location>
</feature>
<feature type="compositionally biased region" description="Basic and acidic residues" evidence="8">
    <location>
        <begin position="1510"/>
        <end position="1519"/>
    </location>
</feature>
<dbReference type="GO" id="GO:0003723">
    <property type="term" value="F:RNA binding"/>
    <property type="evidence" value="ECO:0007669"/>
    <property type="project" value="InterPro"/>
</dbReference>
<feature type="compositionally biased region" description="Low complexity" evidence="8">
    <location>
        <begin position="894"/>
        <end position="912"/>
    </location>
</feature>
<keyword evidence="3" id="KW-0698">rRNA processing</keyword>
<evidence type="ECO:0000256" key="1">
    <source>
        <dbReference type="ARBA" id="ARBA00004604"/>
    </source>
</evidence>
<dbReference type="EMBL" id="BDIP01000392">
    <property type="protein sequence ID" value="GIQ81434.1"/>
    <property type="molecule type" value="Genomic_DNA"/>
</dbReference>